<keyword evidence="1" id="KW-0472">Membrane</keyword>
<keyword evidence="1" id="KW-1133">Transmembrane helix</keyword>
<protein>
    <submittedName>
        <fullName evidence="2">Uncharacterized protein</fullName>
    </submittedName>
</protein>
<dbReference type="RefSeq" id="WP_185696140.1">
    <property type="nucleotide sequence ID" value="NZ_RHGY01000014.1"/>
</dbReference>
<dbReference type="AlphaFoldDB" id="A0A3P2R946"/>
<organism evidence="2 3">
    <name type="scientific">Weissella viridescens</name>
    <name type="common">Lactobacillus viridescens</name>
    <dbReference type="NCBI Taxonomy" id="1629"/>
    <lineage>
        <taxon>Bacteria</taxon>
        <taxon>Bacillati</taxon>
        <taxon>Bacillota</taxon>
        <taxon>Bacilli</taxon>
        <taxon>Lactobacillales</taxon>
        <taxon>Lactobacillaceae</taxon>
        <taxon>Weissella</taxon>
    </lineage>
</organism>
<name>A0A3P2R946_WEIVI</name>
<accession>A0A3P2R946</accession>
<dbReference type="Proteomes" id="UP000275836">
    <property type="component" value="Unassembled WGS sequence"/>
</dbReference>
<gene>
    <name evidence="2" type="ORF">D3P96_08260</name>
</gene>
<feature type="transmembrane region" description="Helical" evidence="1">
    <location>
        <begin position="93"/>
        <end position="117"/>
    </location>
</feature>
<evidence type="ECO:0000313" key="3">
    <source>
        <dbReference type="Proteomes" id="UP000275836"/>
    </source>
</evidence>
<feature type="transmembrane region" description="Helical" evidence="1">
    <location>
        <begin position="52"/>
        <end position="73"/>
    </location>
</feature>
<comment type="caution">
    <text evidence="2">The sequence shown here is derived from an EMBL/GenBank/DDBJ whole genome shotgun (WGS) entry which is preliminary data.</text>
</comment>
<dbReference type="EMBL" id="RHGY01000014">
    <property type="protein sequence ID" value="RRG17329.1"/>
    <property type="molecule type" value="Genomic_DNA"/>
</dbReference>
<sequence length="138" mass="15894">GKKIYLFNHSASNLEKDQKCLNHYVKYNKQQLELMLNREEAKSDMLNSLKNTIGGAILVSLLLIGLPLFKRLLSVKATQYTNSHDVTAENYVLSVNFTIFVLVIFAISLLIFFLYYIKKISDKKRKMGILKLAISYKK</sequence>
<keyword evidence="1" id="KW-0812">Transmembrane</keyword>
<reference evidence="2 3" key="1">
    <citation type="submission" date="2018-10" db="EMBL/GenBank/DDBJ databases">
        <title>Draft genome sequence of Weissella viridescens UCO-SMC3.</title>
        <authorList>
            <person name="Garcia-Cancino A."/>
            <person name="Espinoza-Monje M."/>
            <person name="Albarracin L."/>
            <person name="Garcia-Castillo V."/>
            <person name="Campos-Martin J."/>
            <person name="Nakano Y."/>
            <person name="Guitierrez-Zamorano C."/>
            <person name="Ikeda-Ohtsubo W."/>
            <person name="Morita H."/>
            <person name="Kitazawa H."/>
            <person name="Villena J."/>
        </authorList>
    </citation>
    <scope>NUCLEOTIDE SEQUENCE [LARGE SCALE GENOMIC DNA]</scope>
    <source>
        <strain evidence="2 3">UCO-SMC3</strain>
    </source>
</reference>
<feature type="non-terminal residue" evidence="2">
    <location>
        <position position="1"/>
    </location>
</feature>
<evidence type="ECO:0000313" key="2">
    <source>
        <dbReference type="EMBL" id="RRG17329.1"/>
    </source>
</evidence>
<proteinExistence type="predicted"/>
<evidence type="ECO:0000256" key="1">
    <source>
        <dbReference type="SAM" id="Phobius"/>
    </source>
</evidence>